<comment type="caution">
    <text evidence="2">The sequence shown here is derived from an EMBL/GenBank/DDBJ whole genome shotgun (WGS) entry which is preliminary data.</text>
</comment>
<dbReference type="NCBIfam" id="TIGR01641">
    <property type="entry name" value="phageSPP1_gp7"/>
    <property type="match status" value="1"/>
</dbReference>
<evidence type="ECO:0000259" key="1">
    <source>
        <dbReference type="Pfam" id="PF04233"/>
    </source>
</evidence>
<feature type="domain" description="Phage head morphogenesis" evidence="1">
    <location>
        <begin position="222"/>
        <end position="301"/>
    </location>
</feature>
<dbReference type="Pfam" id="PF04233">
    <property type="entry name" value="Phage_Mu_F"/>
    <property type="match status" value="1"/>
</dbReference>
<proteinExistence type="predicted"/>
<name>A0ABU7SUJ5_9LACO</name>
<organism evidence="2 3">
    <name type="scientific">Limosilactobacillus pontis</name>
    <dbReference type="NCBI Taxonomy" id="35787"/>
    <lineage>
        <taxon>Bacteria</taxon>
        <taxon>Bacillati</taxon>
        <taxon>Bacillota</taxon>
        <taxon>Bacilli</taxon>
        <taxon>Lactobacillales</taxon>
        <taxon>Lactobacillaceae</taxon>
        <taxon>Limosilactobacillus</taxon>
    </lineage>
</organism>
<sequence length="316" mass="35634">MTDQEWFDQLSKIFNPKSPGVLALRRAVERAEHNQEVTLDHFFNNGLKWNSDADPADVQAVFDSLRELRSQAYTEPQRAVLGALLNNLPYKTNKDVAKLTSRINIAQFGLDVANRLAKEQTAITDKVTRLVGSGVQGYNTQLRRRALMRVAVQSGNDTDTLPLVFKHMQSLSLDMDRVIDYQMANHMNPNSLKKAAKEALEGNKLWNFKSDGWRTTTQKNYMHTKADVERIYVTEAKATQTKAVGKQLKLKGYKYVKVVSRHNPNTCKFCDGMDGTKVKIDEIVVGVNTPPFHPRCACNIIPAETPVKEALTDLEL</sequence>
<protein>
    <submittedName>
        <fullName evidence="2">Minor capsid protein</fullName>
    </submittedName>
</protein>
<evidence type="ECO:0000313" key="3">
    <source>
        <dbReference type="Proteomes" id="UP001335665"/>
    </source>
</evidence>
<evidence type="ECO:0000313" key="2">
    <source>
        <dbReference type="EMBL" id="MEE6701738.1"/>
    </source>
</evidence>
<reference evidence="2 3" key="1">
    <citation type="submission" date="2023-02" db="EMBL/GenBank/DDBJ databases">
        <title>The predominant lactic acid bacteria and yeasts involved in the spontaneous fermentation of millet during the production of the traditional porridge Hausa koko in Ghana.</title>
        <authorList>
            <person name="Atter A."/>
            <person name="Diaz M."/>
        </authorList>
    </citation>
    <scope>NUCLEOTIDE SEQUENCE [LARGE SCALE GENOMIC DNA]</scope>
    <source>
        <strain evidence="2 3">FI11552</strain>
    </source>
</reference>
<dbReference type="InterPro" id="IPR006528">
    <property type="entry name" value="Phage_head_morphogenesis_dom"/>
</dbReference>
<accession>A0ABU7SUJ5</accession>
<dbReference type="EMBL" id="JAQSFA010000023">
    <property type="protein sequence ID" value="MEE6701738.1"/>
    <property type="molecule type" value="Genomic_DNA"/>
</dbReference>
<dbReference type="Proteomes" id="UP001335665">
    <property type="component" value="Unassembled WGS sequence"/>
</dbReference>
<dbReference type="RefSeq" id="WP_331192279.1">
    <property type="nucleotide sequence ID" value="NZ_JAQSEO010000023.1"/>
</dbReference>
<keyword evidence="3" id="KW-1185">Reference proteome</keyword>
<gene>
    <name evidence="2" type="ORF">PS396_08050</name>
</gene>